<organism evidence="1 2">
    <name type="scientific">Paenibacillus terrae</name>
    <dbReference type="NCBI Taxonomy" id="159743"/>
    <lineage>
        <taxon>Bacteria</taxon>
        <taxon>Bacillati</taxon>
        <taxon>Bacillota</taxon>
        <taxon>Bacilli</taxon>
        <taxon>Bacillales</taxon>
        <taxon>Paenibacillaceae</taxon>
        <taxon>Paenibacillus</taxon>
    </lineage>
</organism>
<evidence type="ECO:0000313" key="1">
    <source>
        <dbReference type="EMBL" id="TKH44048.1"/>
    </source>
</evidence>
<protein>
    <submittedName>
        <fullName evidence="1">Uncharacterized protein</fullName>
    </submittedName>
</protein>
<evidence type="ECO:0000313" key="2">
    <source>
        <dbReference type="Proteomes" id="UP000308114"/>
    </source>
</evidence>
<name>A0A4U2Q3X4_9BACL</name>
<comment type="caution">
    <text evidence="1">The sequence shown here is derived from an EMBL/GenBank/DDBJ whole genome shotgun (WGS) entry which is preliminary data.</text>
</comment>
<dbReference type="AlphaFoldDB" id="A0A4U2Q3X4"/>
<dbReference type="Proteomes" id="UP000308114">
    <property type="component" value="Unassembled WGS sequence"/>
</dbReference>
<gene>
    <name evidence="1" type="ORF">C1I60_11905</name>
</gene>
<accession>A0A4U2Q3X4</accession>
<dbReference type="EMBL" id="PNXQ01000012">
    <property type="protein sequence ID" value="TKH44048.1"/>
    <property type="molecule type" value="Genomic_DNA"/>
</dbReference>
<reference evidence="1 2" key="1">
    <citation type="submission" date="2018-01" db="EMBL/GenBank/DDBJ databases">
        <title>Bacillales members from the olive rhizosphere are effective biological control agents against Verticillium dahliae.</title>
        <authorList>
            <person name="Gomez-Lama C."/>
            <person name="Legarda G."/>
            <person name="Ruano-Rosa D."/>
            <person name="Pizarro-Tobias P."/>
            <person name="Valverde-Corredor A."/>
            <person name="Niqui J.L."/>
            <person name="Trivino J.C."/>
            <person name="Roca A."/>
            <person name="Mercado-Blanco J."/>
        </authorList>
    </citation>
    <scope>NUCLEOTIDE SEQUENCE [LARGE SCALE GENOMIC DNA]</scope>
    <source>
        <strain evidence="1 2">PIC167</strain>
    </source>
</reference>
<sequence length="88" mass="9610">MAALTEAQLRICAHACITRYDRGEGDIATIIGSYALDEQQGGEVMKIILSNRSDLVLGNVDDSSSVDVSDKQGEAVKWYSSIFRKKTV</sequence>
<proteinExistence type="predicted"/>
<dbReference type="RefSeq" id="WP_137061895.1">
    <property type="nucleotide sequence ID" value="NZ_PNXQ01000012.1"/>
</dbReference>